<dbReference type="NCBIfam" id="TIGR02378">
    <property type="entry name" value="nirD_assim_sml"/>
    <property type="match status" value="1"/>
</dbReference>
<dbReference type="Gene3D" id="2.102.10.10">
    <property type="entry name" value="Rieske [2Fe-2S] iron-sulphur domain"/>
    <property type="match status" value="1"/>
</dbReference>
<gene>
    <name evidence="4" type="primary">nirD</name>
    <name evidence="4" type="ORF">EPA86_02605</name>
</gene>
<dbReference type="InterPro" id="IPR012748">
    <property type="entry name" value="Rieske-like_NirD"/>
</dbReference>
<keyword evidence="2" id="KW-0534">Nitrate assimilation</keyword>
<reference evidence="4 5" key="1">
    <citation type="submission" date="2019-01" db="EMBL/GenBank/DDBJ databases">
        <title>Litorilituus lipolytica sp. nov., isolated from intertidal sand of the Yellow Sea in China.</title>
        <authorList>
            <person name="Liu A."/>
        </authorList>
    </citation>
    <scope>NUCLEOTIDE SEQUENCE [LARGE SCALE GENOMIC DNA]</scope>
    <source>
        <strain evidence="4 5">RZ04</strain>
    </source>
</reference>
<evidence type="ECO:0000256" key="1">
    <source>
        <dbReference type="ARBA" id="ARBA00023002"/>
    </source>
</evidence>
<dbReference type="GO" id="GO:0009344">
    <property type="term" value="C:nitrite reductase complex [NAD(P)H]"/>
    <property type="evidence" value="ECO:0007669"/>
    <property type="project" value="TreeGrafter"/>
</dbReference>
<dbReference type="InterPro" id="IPR036922">
    <property type="entry name" value="Rieske_2Fe-2S_sf"/>
</dbReference>
<dbReference type="AlphaFoldDB" id="A0A502LDI8"/>
<dbReference type="InterPro" id="IPR017881">
    <property type="entry name" value="NirD"/>
</dbReference>
<feature type="domain" description="Rieske-like [2Fe-2S]" evidence="3">
    <location>
        <begin position="5"/>
        <end position="113"/>
    </location>
</feature>
<sequence>MSGKDWVAICQLSDIAKNTGVCADFNGEQVAIFHLFSKTLGEQSEVKAVGNYDPFGKANVLSRGLITEKEKNYHIASPLLKQEFCLATGQCLQDESVVIPTYNARVKDNMVELCAKTAATAVEV</sequence>
<evidence type="ECO:0000313" key="5">
    <source>
        <dbReference type="Proteomes" id="UP000315303"/>
    </source>
</evidence>
<keyword evidence="1" id="KW-0560">Oxidoreductase</keyword>
<dbReference type="PANTHER" id="PTHR40562">
    <property type="match status" value="1"/>
</dbReference>
<name>A0A502LDI8_9GAMM</name>
<comment type="caution">
    <text evidence="4">The sequence shown here is derived from an EMBL/GenBank/DDBJ whole genome shotgun (WGS) entry which is preliminary data.</text>
</comment>
<dbReference type="GO" id="GO:0008942">
    <property type="term" value="F:nitrite reductase [NAD(P)H] activity"/>
    <property type="evidence" value="ECO:0007669"/>
    <property type="project" value="InterPro"/>
</dbReference>
<evidence type="ECO:0000313" key="4">
    <source>
        <dbReference type="EMBL" id="TPH18177.1"/>
    </source>
</evidence>
<organism evidence="4 5">
    <name type="scientific">Litorilituus lipolyticus</name>
    <dbReference type="NCBI Taxonomy" id="2491017"/>
    <lineage>
        <taxon>Bacteria</taxon>
        <taxon>Pseudomonadati</taxon>
        <taxon>Pseudomonadota</taxon>
        <taxon>Gammaproteobacteria</taxon>
        <taxon>Alteromonadales</taxon>
        <taxon>Colwelliaceae</taxon>
        <taxon>Litorilituus</taxon>
    </lineage>
</organism>
<evidence type="ECO:0000259" key="3">
    <source>
        <dbReference type="Pfam" id="PF13806"/>
    </source>
</evidence>
<keyword evidence="5" id="KW-1185">Reference proteome</keyword>
<dbReference type="SUPFAM" id="SSF50022">
    <property type="entry name" value="ISP domain"/>
    <property type="match status" value="1"/>
</dbReference>
<evidence type="ECO:0000256" key="2">
    <source>
        <dbReference type="ARBA" id="ARBA00023063"/>
    </source>
</evidence>
<dbReference type="PANTHER" id="PTHR40562:SF1">
    <property type="entry name" value="NITRITE REDUCTASE (NADH) SMALL SUBUNIT"/>
    <property type="match status" value="1"/>
</dbReference>
<dbReference type="OrthoDB" id="516687at2"/>
<dbReference type="Proteomes" id="UP000315303">
    <property type="component" value="Unassembled WGS sequence"/>
</dbReference>
<dbReference type="GO" id="GO:0051537">
    <property type="term" value="F:2 iron, 2 sulfur cluster binding"/>
    <property type="evidence" value="ECO:0007669"/>
    <property type="project" value="InterPro"/>
</dbReference>
<proteinExistence type="predicted"/>
<protein>
    <submittedName>
        <fullName evidence="4">Nitrite reductase small subunit NirD</fullName>
    </submittedName>
</protein>
<dbReference type="EMBL" id="SAWY01000005">
    <property type="protein sequence ID" value="TPH18177.1"/>
    <property type="molecule type" value="Genomic_DNA"/>
</dbReference>
<dbReference type="PROSITE" id="PS51300">
    <property type="entry name" value="NIRD"/>
    <property type="match status" value="1"/>
</dbReference>
<dbReference type="Pfam" id="PF13806">
    <property type="entry name" value="Rieske_2"/>
    <property type="match status" value="1"/>
</dbReference>
<dbReference type="GO" id="GO:0042128">
    <property type="term" value="P:nitrate assimilation"/>
    <property type="evidence" value="ECO:0007669"/>
    <property type="project" value="UniProtKB-KW"/>
</dbReference>
<accession>A0A502LDI8</accession>
<dbReference type="CDD" id="cd03529">
    <property type="entry name" value="Rieske_NirD"/>
    <property type="match status" value="1"/>
</dbReference>